<reference evidence="1 2" key="1">
    <citation type="journal article" date="2013" name="Curr. Biol.">
        <title>The Genome of the Foraminiferan Reticulomyxa filosa.</title>
        <authorList>
            <person name="Glockner G."/>
            <person name="Hulsmann N."/>
            <person name="Schleicher M."/>
            <person name="Noegel A.A."/>
            <person name="Eichinger L."/>
            <person name="Gallinger C."/>
            <person name="Pawlowski J."/>
            <person name="Sierra R."/>
            <person name="Euteneuer U."/>
            <person name="Pillet L."/>
            <person name="Moustafa A."/>
            <person name="Platzer M."/>
            <person name="Groth M."/>
            <person name="Szafranski K."/>
            <person name="Schliwa M."/>
        </authorList>
    </citation>
    <scope>NUCLEOTIDE SEQUENCE [LARGE SCALE GENOMIC DNA]</scope>
</reference>
<dbReference type="Proteomes" id="UP000023152">
    <property type="component" value="Unassembled WGS sequence"/>
</dbReference>
<keyword evidence="2" id="KW-1185">Reference proteome</keyword>
<comment type="caution">
    <text evidence="1">The sequence shown here is derived from an EMBL/GenBank/DDBJ whole genome shotgun (WGS) entry which is preliminary data.</text>
</comment>
<gene>
    <name evidence="1" type="ORF">RFI_11944</name>
</gene>
<name>X6NH16_RETFI</name>
<sequence>MLSRQCHLAAVDRIILFEQDFHVFSIGHDCAFCSFLVYSQLVTMKAIQDILSDDSESIRVSWYRGHSAPIANLYRNPWCLMSDLVVVQLYNGDVAVWCVSTAQLERLLKGNEAMAFMRDRMLPLCNRRSDLPHLTKHEKEIYDLNRHPHLNCAVVIVDIRMLGDMTLTRQYNMEMNDFKDAILEYEDLPSLAGSKKYENGPAHDKEIAKLSDTLSLLLDWGVTPDIDSLFLSTFRSLITDIAPCHGFCGDFESMTLLFPITSANGGHWRIQPKITAIYMLAVNTILHVAAPMRASR</sequence>
<protein>
    <submittedName>
        <fullName evidence="1">Uncharacterized protein</fullName>
    </submittedName>
</protein>
<dbReference type="EMBL" id="ASPP01008700">
    <property type="protein sequence ID" value="ETO25193.1"/>
    <property type="molecule type" value="Genomic_DNA"/>
</dbReference>
<organism evidence="1 2">
    <name type="scientific">Reticulomyxa filosa</name>
    <dbReference type="NCBI Taxonomy" id="46433"/>
    <lineage>
        <taxon>Eukaryota</taxon>
        <taxon>Sar</taxon>
        <taxon>Rhizaria</taxon>
        <taxon>Retaria</taxon>
        <taxon>Foraminifera</taxon>
        <taxon>Monothalamids</taxon>
        <taxon>Reticulomyxidae</taxon>
        <taxon>Reticulomyxa</taxon>
    </lineage>
</organism>
<evidence type="ECO:0000313" key="2">
    <source>
        <dbReference type="Proteomes" id="UP000023152"/>
    </source>
</evidence>
<accession>X6NH16</accession>
<evidence type="ECO:0000313" key="1">
    <source>
        <dbReference type="EMBL" id="ETO25193.1"/>
    </source>
</evidence>
<dbReference type="AlphaFoldDB" id="X6NH16"/>
<proteinExistence type="predicted"/>